<organism evidence="2 3">
    <name type="scientific">Spirodela intermedia</name>
    <name type="common">Intermediate duckweed</name>
    <dbReference type="NCBI Taxonomy" id="51605"/>
    <lineage>
        <taxon>Eukaryota</taxon>
        <taxon>Viridiplantae</taxon>
        <taxon>Streptophyta</taxon>
        <taxon>Embryophyta</taxon>
        <taxon>Tracheophyta</taxon>
        <taxon>Spermatophyta</taxon>
        <taxon>Magnoliopsida</taxon>
        <taxon>Liliopsida</taxon>
        <taxon>Araceae</taxon>
        <taxon>Lemnoideae</taxon>
        <taxon>Spirodela</taxon>
    </lineage>
</organism>
<protein>
    <recommendedName>
        <fullName evidence="1">Integrase catalytic domain-containing protein</fullName>
    </recommendedName>
</protein>
<keyword evidence="3" id="KW-1185">Reference proteome</keyword>
<gene>
    <name evidence="2" type="ORF">SI8410_09012675</name>
</gene>
<feature type="domain" description="Integrase catalytic" evidence="1">
    <location>
        <begin position="180"/>
        <end position="342"/>
    </location>
</feature>
<evidence type="ECO:0000313" key="2">
    <source>
        <dbReference type="EMBL" id="CAA7401997.1"/>
    </source>
</evidence>
<dbReference type="GO" id="GO:0015074">
    <property type="term" value="P:DNA integration"/>
    <property type="evidence" value="ECO:0007669"/>
    <property type="project" value="InterPro"/>
</dbReference>
<reference evidence="2" key="1">
    <citation type="submission" date="2020-02" db="EMBL/GenBank/DDBJ databases">
        <authorList>
            <person name="Scholz U."/>
            <person name="Mascher M."/>
            <person name="Fiebig A."/>
        </authorList>
    </citation>
    <scope>NUCLEOTIDE SEQUENCE</scope>
</reference>
<sequence length="426" mass="49219">MIGITLDGLNKFEDAAQLYELKLKMMTMRQMKKSVTEYTHEVRTLWQEFDQYKIADMTDPFDAALYREEIERDRTFEYLVELNSEYDQVRIQILGREKLPPLNEVISLVRGEESCRNLMLGSQNSPTFIALSASTNSKSSPWIADSGMSGRTIGRAREWSGIYYLELPSQSNIAIDQNNIPKNPDLDVWGPASTPSTSGARWFITFIDDCTRMTWIYLLKNKSDVSMALIQFCSLIRTQFETTIQRFRSDNAKDYFNHTLTSYFQKEGIVHESSYVYTPQQNGVAERKNGHLLGMTKALIIQNNIPKYFWGEGVPMAAHLINRLPTKSLNFKSSIDMLSFFYPHILLKTNLISRIFGCTAFVHIHEQHRDKLDPRALKWVRECTKKSLYLMTLFLSYNRLSPSHKAFVFNLNSTSIPKTVFEALTH</sequence>
<name>A0A7I8KW15_SPIIN</name>
<dbReference type="InterPro" id="IPR036397">
    <property type="entry name" value="RNaseH_sf"/>
</dbReference>
<accession>A0A7I8KW15</accession>
<dbReference type="PANTHER" id="PTHR42648:SF22">
    <property type="entry name" value="REVERSE TRANSCRIPTASE TY1_COPIA-TYPE DOMAIN-CONTAINING PROTEIN"/>
    <property type="match status" value="1"/>
</dbReference>
<dbReference type="AlphaFoldDB" id="A0A7I8KW15"/>
<dbReference type="Gene3D" id="3.30.420.10">
    <property type="entry name" value="Ribonuclease H-like superfamily/Ribonuclease H"/>
    <property type="match status" value="1"/>
</dbReference>
<dbReference type="EMBL" id="LR746272">
    <property type="protein sequence ID" value="CAA7401997.1"/>
    <property type="molecule type" value="Genomic_DNA"/>
</dbReference>
<dbReference type="InterPro" id="IPR001584">
    <property type="entry name" value="Integrase_cat-core"/>
</dbReference>
<dbReference type="InterPro" id="IPR012337">
    <property type="entry name" value="RNaseH-like_sf"/>
</dbReference>
<dbReference type="SUPFAM" id="SSF53098">
    <property type="entry name" value="Ribonuclease H-like"/>
    <property type="match status" value="1"/>
</dbReference>
<dbReference type="GO" id="GO:0003676">
    <property type="term" value="F:nucleic acid binding"/>
    <property type="evidence" value="ECO:0007669"/>
    <property type="project" value="InterPro"/>
</dbReference>
<proteinExistence type="predicted"/>
<dbReference type="InterPro" id="IPR039537">
    <property type="entry name" value="Retrotran_Ty1/copia-like"/>
</dbReference>
<evidence type="ECO:0000259" key="1">
    <source>
        <dbReference type="PROSITE" id="PS50994"/>
    </source>
</evidence>
<dbReference type="Proteomes" id="UP000663760">
    <property type="component" value="Chromosome 9"/>
</dbReference>
<dbReference type="PROSITE" id="PS50994">
    <property type="entry name" value="INTEGRASE"/>
    <property type="match status" value="1"/>
</dbReference>
<dbReference type="OrthoDB" id="1750575at2759"/>
<dbReference type="PANTHER" id="PTHR42648">
    <property type="entry name" value="TRANSPOSASE, PUTATIVE-RELATED"/>
    <property type="match status" value="1"/>
</dbReference>
<evidence type="ECO:0000313" key="3">
    <source>
        <dbReference type="Proteomes" id="UP000663760"/>
    </source>
</evidence>